<dbReference type="Proteomes" id="UP001153076">
    <property type="component" value="Unassembled WGS sequence"/>
</dbReference>
<accession>A0A9Q1K7X8</accession>
<evidence type="ECO:0000313" key="1">
    <source>
        <dbReference type="EMBL" id="KAJ8438006.1"/>
    </source>
</evidence>
<gene>
    <name evidence="1" type="ORF">Cgig2_029987</name>
</gene>
<dbReference type="AlphaFoldDB" id="A0A9Q1K7X8"/>
<organism evidence="1 2">
    <name type="scientific">Carnegiea gigantea</name>
    <dbReference type="NCBI Taxonomy" id="171969"/>
    <lineage>
        <taxon>Eukaryota</taxon>
        <taxon>Viridiplantae</taxon>
        <taxon>Streptophyta</taxon>
        <taxon>Embryophyta</taxon>
        <taxon>Tracheophyta</taxon>
        <taxon>Spermatophyta</taxon>
        <taxon>Magnoliopsida</taxon>
        <taxon>eudicotyledons</taxon>
        <taxon>Gunneridae</taxon>
        <taxon>Pentapetalae</taxon>
        <taxon>Caryophyllales</taxon>
        <taxon>Cactineae</taxon>
        <taxon>Cactaceae</taxon>
        <taxon>Cactoideae</taxon>
        <taxon>Echinocereeae</taxon>
        <taxon>Carnegiea</taxon>
    </lineage>
</organism>
<evidence type="ECO:0000313" key="2">
    <source>
        <dbReference type="Proteomes" id="UP001153076"/>
    </source>
</evidence>
<protein>
    <submittedName>
        <fullName evidence="1">Uncharacterized protein</fullName>
    </submittedName>
</protein>
<dbReference type="EMBL" id="JAKOGI010000273">
    <property type="protein sequence ID" value="KAJ8438006.1"/>
    <property type="molecule type" value="Genomic_DNA"/>
</dbReference>
<comment type="caution">
    <text evidence="1">The sequence shown here is derived from an EMBL/GenBank/DDBJ whole genome shotgun (WGS) entry which is preliminary data.</text>
</comment>
<keyword evidence="2" id="KW-1185">Reference proteome</keyword>
<reference evidence="1" key="1">
    <citation type="submission" date="2022-04" db="EMBL/GenBank/DDBJ databases">
        <title>Carnegiea gigantea Genome sequencing and assembly v2.</title>
        <authorList>
            <person name="Copetti D."/>
            <person name="Sanderson M.J."/>
            <person name="Burquez A."/>
            <person name="Wojciechowski M.F."/>
        </authorList>
    </citation>
    <scope>NUCLEOTIDE SEQUENCE</scope>
    <source>
        <strain evidence="1">SGP5-SGP5p</strain>
        <tissue evidence="1">Aerial part</tissue>
    </source>
</reference>
<name>A0A9Q1K7X8_9CARY</name>
<proteinExistence type="predicted"/>
<sequence length="158" mass="18398">MLEQSGDGKVMYEGEPRKCMAAKEEMELKEVRRMVKKITESDLSEYKLRCNLKYDRQILMSCEGDTDVRMIFKGNYEHNSLYVDGDDSPRRRVKRWNGLPTTRVMFTLVSNELSGVYVVHFTYWIGNAYKRALLCVFVMNDHVQITALITPILSTNNI</sequence>